<dbReference type="Proteomes" id="UP001596461">
    <property type="component" value="Unassembled WGS sequence"/>
</dbReference>
<dbReference type="SUPFAM" id="SSF53474">
    <property type="entry name" value="alpha/beta-Hydrolases"/>
    <property type="match status" value="1"/>
</dbReference>
<dbReference type="RefSeq" id="WP_284031115.1">
    <property type="nucleotide sequence ID" value="NZ_CP126154.1"/>
</dbReference>
<evidence type="ECO:0008006" key="3">
    <source>
        <dbReference type="Google" id="ProtNLM"/>
    </source>
</evidence>
<organism evidence="1 2">
    <name type="scientific">Halobaculum lipolyticum</name>
    <dbReference type="NCBI Taxonomy" id="3032001"/>
    <lineage>
        <taxon>Archaea</taxon>
        <taxon>Methanobacteriati</taxon>
        <taxon>Methanobacteriota</taxon>
        <taxon>Stenosarchaea group</taxon>
        <taxon>Halobacteria</taxon>
        <taxon>Halobacteriales</taxon>
        <taxon>Haloferacaceae</taxon>
        <taxon>Halobaculum</taxon>
    </lineage>
</organism>
<reference evidence="1 2" key="1">
    <citation type="journal article" date="2019" name="Int. J. Syst. Evol. Microbiol.">
        <title>The Global Catalogue of Microorganisms (GCM) 10K type strain sequencing project: providing services to taxonomists for standard genome sequencing and annotation.</title>
        <authorList>
            <consortium name="The Broad Institute Genomics Platform"/>
            <consortium name="The Broad Institute Genome Sequencing Center for Infectious Disease"/>
            <person name="Wu L."/>
            <person name="Ma J."/>
        </authorList>
    </citation>
    <scope>NUCLEOTIDE SEQUENCE [LARGE SCALE GENOMIC DNA]</scope>
    <source>
        <strain evidence="1 2">DT31</strain>
    </source>
</reference>
<gene>
    <name evidence="1" type="ORF">ACFQL9_11440</name>
</gene>
<dbReference type="AlphaFoldDB" id="A0ABD5WB31"/>
<dbReference type="GeneID" id="81125980"/>
<keyword evidence="2" id="KW-1185">Reference proteome</keyword>
<comment type="caution">
    <text evidence="1">The sequence shown here is derived from an EMBL/GenBank/DDBJ whole genome shotgun (WGS) entry which is preliminary data.</text>
</comment>
<protein>
    <recommendedName>
        <fullName evidence="3">Alpha/beta hydrolase</fullName>
    </recommendedName>
</protein>
<dbReference type="InterPro" id="IPR029058">
    <property type="entry name" value="AB_hydrolase_fold"/>
</dbReference>
<evidence type="ECO:0000313" key="2">
    <source>
        <dbReference type="Proteomes" id="UP001596461"/>
    </source>
</evidence>
<accession>A0ABD5WB31</accession>
<evidence type="ECO:0000313" key="1">
    <source>
        <dbReference type="EMBL" id="MFC7070256.1"/>
    </source>
</evidence>
<sequence length="233" mass="24915">MEFTVHGADDGEPLLFVMGWGNTADQPEPRWLLDTLADEGYRTHACEIPTNATSFERDYLRPLADYVADAPDFGRVLSHSTGGLVAAHAIDGGVLPERAVHLSPWWGLHASQRLPFRVLSALPTSRELVPVEPDRDTLGDLAEPSARDPIGLAPSFVREIRRAQASLPAAADEEVAFCTLTDGLVGTDAIGERLPADRIRPYDGGHECFASSGREAVVADAVAALRDGPGALG</sequence>
<name>A0ABD5WB31_9EURY</name>
<dbReference type="Gene3D" id="3.40.50.1820">
    <property type="entry name" value="alpha/beta hydrolase"/>
    <property type="match status" value="1"/>
</dbReference>
<proteinExistence type="predicted"/>
<dbReference type="EMBL" id="JBHTAH010000009">
    <property type="protein sequence ID" value="MFC7070256.1"/>
    <property type="molecule type" value="Genomic_DNA"/>
</dbReference>